<accession>M4SWV1</accession>
<keyword evidence="8" id="KW-0449">Lipoprotein</keyword>
<dbReference type="AlphaFoldDB" id="M4SWV1"/>
<evidence type="ECO:0000256" key="1">
    <source>
        <dbReference type="ARBA" id="ARBA00002523"/>
    </source>
</evidence>
<feature type="domain" description="Trypanosome variant surface glycoprotein B-type N-terminal" evidence="11">
    <location>
        <begin position="20"/>
        <end position="311"/>
    </location>
</feature>
<evidence type="ECO:0000256" key="3">
    <source>
        <dbReference type="ARBA" id="ARBA00022475"/>
    </source>
</evidence>
<name>M4SWV1_9TRYP</name>
<evidence type="ECO:0000256" key="7">
    <source>
        <dbReference type="ARBA" id="ARBA00023180"/>
    </source>
</evidence>
<proteinExistence type="predicted"/>
<evidence type="ECO:0000313" key="12">
    <source>
        <dbReference type="EMBL" id="AGH60549.1"/>
    </source>
</evidence>
<evidence type="ECO:0000256" key="4">
    <source>
        <dbReference type="ARBA" id="ARBA00022622"/>
    </source>
</evidence>
<feature type="region of interest" description="Disordered" evidence="9">
    <location>
        <begin position="85"/>
        <end position="107"/>
    </location>
</feature>
<evidence type="ECO:0000256" key="9">
    <source>
        <dbReference type="SAM" id="MobiDB-lite"/>
    </source>
</evidence>
<keyword evidence="5 10" id="KW-0732">Signal</keyword>
<dbReference type="EMBL" id="KC613118">
    <property type="protein sequence ID" value="AGH60549.1"/>
    <property type="molecule type" value="Genomic_DNA"/>
</dbReference>
<dbReference type="GO" id="GO:0005886">
    <property type="term" value="C:plasma membrane"/>
    <property type="evidence" value="ECO:0007669"/>
    <property type="project" value="UniProtKB-SubCell"/>
</dbReference>
<protein>
    <submittedName>
        <fullName evidence="12">Variant surface glycoprotein 1629</fullName>
    </submittedName>
</protein>
<feature type="non-terminal residue" evidence="12">
    <location>
        <position position="312"/>
    </location>
</feature>
<evidence type="ECO:0000256" key="6">
    <source>
        <dbReference type="ARBA" id="ARBA00023136"/>
    </source>
</evidence>
<evidence type="ECO:0000256" key="10">
    <source>
        <dbReference type="SAM" id="SignalP"/>
    </source>
</evidence>
<dbReference type="InterPro" id="IPR025932">
    <property type="entry name" value="Trypano_VSG_B_N_dom"/>
</dbReference>
<evidence type="ECO:0000259" key="11">
    <source>
        <dbReference type="Pfam" id="PF13206"/>
    </source>
</evidence>
<feature type="chain" id="PRO_5004057512" evidence="10">
    <location>
        <begin position="24"/>
        <end position="312"/>
    </location>
</feature>
<reference evidence="12" key="1">
    <citation type="submission" date="2013-02" db="EMBL/GenBank/DDBJ databases">
        <authorList>
            <person name="Cross G.A.M."/>
            <person name="Kim H.-S."/>
            <person name="Wickstead B."/>
        </authorList>
    </citation>
    <scope>NUCLEOTIDE SEQUENCE</scope>
    <source>
        <strain evidence="12">Lister 427</strain>
    </source>
</reference>
<reference evidence="12" key="2">
    <citation type="journal article" date="2014" name="Mol. Biochem. Parasitol.">
        <title>Capturing the variant surface glycoprotein repertoire (the VSGnome) of Trypanosoma brucei Lister 427.</title>
        <authorList>
            <person name="Cross G.A."/>
            <person name="Kim H.S."/>
            <person name="Wickstead B."/>
        </authorList>
    </citation>
    <scope>NUCLEOTIDE SEQUENCE</scope>
    <source>
        <strain evidence="12">Lister 427</strain>
    </source>
</reference>
<keyword evidence="3" id="KW-1003">Cell membrane</keyword>
<feature type="signal peptide" evidence="10">
    <location>
        <begin position="1"/>
        <end position="23"/>
    </location>
</feature>
<keyword evidence="6" id="KW-0472">Membrane</keyword>
<dbReference type="GO" id="GO:0098552">
    <property type="term" value="C:side of membrane"/>
    <property type="evidence" value="ECO:0007669"/>
    <property type="project" value="UniProtKB-KW"/>
</dbReference>
<evidence type="ECO:0000256" key="5">
    <source>
        <dbReference type="ARBA" id="ARBA00022729"/>
    </source>
</evidence>
<dbReference type="VEuPathDB" id="TriTrypDB:Tb11.0710"/>
<keyword evidence="7" id="KW-0325">Glycoprotein</keyword>
<comment type="function">
    <text evidence="1">VSG forms a coat on the surface of the parasite. The trypanosome evades the immune response of the host by expressing a series of antigenically distinct VSGs from an estimated 1000 VSG genes.</text>
</comment>
<keyword evidence="4" id="KW-0336">GPI-anchor</keyword>
<evidence type="ECO:0000256" key="2">
    <source>
        <dbReference type="ARBA" id="ARBA00004609"/>
    </source>
</evidence>
<evidence type="ECO:0000256" key="8">
    <source>
        <dbReference type="ARBA" id="ARBA00023288"/>
    </source>
</evidence>
<comment type="subcellular location">
    <subcellularLocation>
        <location evidence="2">Cell membrane</location>
        <topology evidence="2">Lipid-anchor</topology>
        <topology evidence="2">GPI-anchor</topology>
    </subcellularLocation>
</comment>
<organism evidence="12">
    <name type="scientific">Trypanosoma brucei</name>
    <dbReference type="NCBI Taxonomy" id="5691"/>
    <lineage>
        <taxon>Eukaryota</taxon>
        <taxon>Discoba</taxon>
        <taxon>Euglenozoa</taxon>
        <taxon>Kinetoplastea</taxon>
        <taxon>Metakinetoplastina</taxon>
        <taxon>Trypanosomatida</taxon>
        <taxon>Trypanosomatidae</taxon>
        <taxon>Trypanosoma</taxon>
    </lineage>
</organism>
<sequence length="312" mass="33370">MLAAATTGILALIVGSIPMQVYAAPEAGEHAHLFLRICELINLAKLPPPADLSTEAAKTSYLSIVKLNNSVASESWRQVIKQYTIPETPGGAPKGTAASTTKPDPRETYWKETAKEVSDDQTKKAILESAGLDKATERQLTQYRRLLRPIAEQAFQAMKAAQQTVAESAQADEAGKARTALKIAAYGRKDFTADTATDDDCKGAAKAGSSRTLLCGKPNTDAKAVTLAQILLCICGRDNNDNNNVCENNQHATALDIGSAPKTILKDLLSKCPKPAEQKPPTAQDVTRKLDALLGLTKMSAKDIYIGTFTTN</sequence>
<dbReference type="Pfam" id="PF13206">
    <property type="entry name" value="VSG_B"/>
    <property type="match status" value="1"/>
</dbReference>